<gene>
    <name evidence="5" type="ordered locus">AciX8_0540</name>
</gene>
<keyword evidence="3" id="KW-0804">Transcription</keyword>
<dbReference type="HOGENOM" id="CLU_000445_81_0_0"/>
<keyword evidence="1" id="KW-0805">Transcription regulation</keyword>
<dbReference type="InterPro" id="IPR018060">
    <property type="entry name" value="HTH_AraC"/>
</dbReference>
<dbReference type="EMBL" id="CP003130">
    <property type="protein sequence ID" value="AEU34890.1"/>
    <property type="molecule type" value="Genomic_DNA"/>
</dbReference>
<dbReference type="PROSITE" id="PS01124">
    <property type="entry name" value="HTH_ARAC_FAMILY_2"/>
    <property type="match status" value="1"/>
</dbReference>
<dbReference type="GO" id="GO:0043565">
    <property type="term" value="F:sequence-specific DNA binding"/>
    <property type="evidence" value="ECO:0007669"/>
    <property type="project" value="InterPro"/>
</dbReference>
<dbReference type="RefSeq" id="WP_014263774.1">
    <property type="nucleotide sequence ID" value="NC_016631.1"/>
</dbReference>
<dbReference type="InterPro" id="IPR032783">
    <property type="entry name" value="AraC_lig"/>
</dbReference>
<keyword evidence="2" id="KW-0238">DNA-binding</keyword>
<dbReference type="SUPFAM" id="SSF46689">
    <property type="entry name" value="Homeodomain-like"/>
    <property type="match status" value="2"/>
</dbReference>
<dbReference type="KEGG" id="gma:AciX8_0540"/>
<dbReference type="InterPro" id="IPR050204">
    <property type="entry name" value="AraC_XylS_family_regulators"/>
</dbReference>
<dbReference type="OrthoDB" id="9814125at2"/>
<dbReference type="Pfam" id="PF12833">
    <property type="entry name" value="HTH_18"/>
    <property type="match status" value="1"/>
</dbReference>
<reference evidence="5 6" key="1">
    <citation type="submission" date="2011-11" db="EMBL/GenBank/DDBJ databases">
        <title>Complete sequence of Granulicella mallensis MP5ACTX8.</title>
        <authorList>
            <consortium name="US DOE Joint Genome Institute"/>
            <person name="Lucas S."/>
            <person name="Copeland A."/>
            <person name="Lapidus A."/>
            <person name="Cheng J.-F."/>
            <person name="Goodwin L."/>
            <person name="Pitluck S."/>
            <person name="Peters L."/>
            <person name="Lu M."/>
            <person name="Detter J.C."/>
            <person name="Han C."/>
            <person name="Tapia R."/>
            <person name="Land M."/>
            <person name="Hauser L."/>
            <person name="Kyrpides N."/>
            <person name="Ivanova N."/>
            <person name="Mikhailova N."/>
            <person name="Pagani I."/>
            <person name="Rawat S."/>
            <person name="Mannisto M."/>
            <person name="Haggblom M."/>
            <person name="Woyke T."/>
        </authorList>
    </citation>
    <scope>NUCLEOTIDE SEQUENCE [LARGE SCALE GENOMIC DNA]</scope>
    <source>
        <strain evidence="6">ATCC BAA-1857 / DSM 23137 / MP5ACTX8</strain>
    </source>
</reference>
<dbReference type="SMART" id="SM00342">
    <property type="entry name" value="HTH_ARAC"/>
    <property type="match status" value="1"/>
</dbReference>
<evidence type="ECO:0000313" key="5">
    <source>
        <dbReference type="EMBL" id="AEU34890.1"/>
    </source>
</evidence>
<sequence length="282" mass="31282">MDLLAPYFERFSLSARMFYSGLLCGSTEENEHTGHLHVLRKGKLTVTRPDARPLVIDTPSIVFFPRPRLHRLHGPEEEGAELVCATIEFGAGMLNPLIASLPEPLVLPLDALPELEPTLQLLFSEAFSGLPGRQAAMDRLFEYLFVLLMRSAMKEHRIDSGVLVGLSDLRLGKAIEAMHKHPETSWSLEQLAQCAGMSRARFAAYFRQVVGMTPFDYLTDWRLGVAQTMLRNGTSLRLIAAAVGYANATALTRIFTQRIGMSPSEWLARSQLHSASDVSLSS</sequence>
<dbReference type="SUPFAM" id="SSF51215">
    <property type="entry name" value="Regulatory protein AraC"/>
    <property type="match status" value="1"/>
</dbReference>
<dbReference type="Proteomes" id="UP000007113">
    <property type="component" value="Chromosome"/>
</dbReference>
<dbReference type="AlphaFoldDB" id="G8NPH0"/>
<dbReference type="InterPro" id="IPR009057">
    <property type="entry name" value="Homeodomain-like_sf"/>
</dbReference>
<proteinExistence type="predicted"/>
<dbReference type="STRING" id="682795.AciX8_0540"/>
<accession>G8NPH0</accession>
<evidence type="ECO:0000256" key="3">
    <source>
        <dbReference type="ARBA" id="ARBA00023163"/>
    </source>
</evidence>
<protein>
    <submittedName>
        <fullName evidence="5">Transcriptional regulator, AraC family</fullName>
    </submittedName>
</protein>
<dbReference type="Pfam" id="PF12852">
    <property type="entry name" value="Cupin_6"/>
    <property type="match status" value="1"/>
</dbReference>
<evidence type="ECO:0000259" key="4">
    <source>
        <dbReference type="PROSITE" id="PS01124"/>
    </source>
</evidence>
<dbReference type="Gene3D" id="1.10.10.60">
    <property type="entry name" value="Homeodomain-like"/>
    <property type="match status" value="2"/>
</dbReference>
<dbReference type="eggNOG" id="COG2207">
    <property type="taxonomic scope" value="Bacteria"/>
</dbReference>
<dbReference type="InterPro" id="IPR037923">
    <property type="entry name" value="HTH-like"/>
</dbReference>
<evidence type="ECO:0000256" key="2">
    <source>
        <dbReference type="ARBA" id="ARBA00023125"/>
    </source>
</evidence>
<organism evidence="5 6">
    <name type="scientific">Granulicella mallensis (strain ATCC BAA-1857 / DSM 23137 / MP5ACTX8)</name>
    <dbReference type="NCBI Taxonomy" id="682795"/>
    <lineage>
        <taxon>Bacteria</taxon>
        <taxon>Pseudomonadati</taxon>
        <taxon>Acidobacteriota</taxon>
        <taxon>Terriglobia</taxon>
        <taxon>Terriglobales</taxon>
        <taxon>Acidobacteriaceae</taxon>
        <taxon>Granulicella</taxon>
    </lineage>
</organism>
<keyword evidence="6" id="KW-1185">Reference proteome</keyword>
<name>G8NPH0_GRAMM</name>
<dbReference type="GO" id="GO:0003700">
    <property type="term" value="F:DNA-binding transcription factor activity"/>
    <property type="evidence" value="ECO:0007669"/>
    <property type="project" value="InterPro"/>
</dbReference>
<evidence type="ECO:0000256" key="1">
    <source>
        <dbReference type="ARBA" id="ARBA00023015"/>
    </source>
</evidence>
<evidence type="ECO:0000313" key="6">
    <source>
        <dbReference type="Proteomes" id="UP000007113"/>
    </source>
</evidence>
<feature type="domain" description="HTH araC/xylS-type" evidence="4">
    <location>
        <begin position="172"/>
        <end position="269"/>
    </location>
</feature>
<dbReference type="PANTHER" id="PTHR46796">
    <property type="entry name" value="HTH-TYPE TRANSCRIPTIONAL ACTIVATOR RHAS-RELATED"/>
    <property type="match status" value="1"/>
</dbReference>
<dbReference type="PANTHER" id="PTHR46796:SF7">
    <property type="entry name" value="ARAC FAMILY TRANSCRIPTIONAL REGULATOR"/>
    <property type="match status" value="1"/>
</dbReference>